<dbReference type="EMBL" id="MCFL01000029">
    <property type="protein sequence ID" value="ORZ34320.1"/>
    <property type="molecule type" value="Genomic_DNA"/>
</dbReference>
<accession>A0A1Y2HIA0</accession>
<gene>
    <name evidence="1" type="ORF">BCR44DRAFT_86423</name>
</gene>
<protein>
    <submittedName>
        <fullName evidence="1">Uncharacterized protein</fullName>
    </submittedName>
</protein>
<dbReference type="Proteomes" id="UP000193411">
    <property type="component" value="Unassembled WGS sequence"/>
</dbReference>
<dbReference type="AlphaFoldDB" id="A0A1Y2HIA0"/>
<evidence type="ECO:0000313" key="1">
    <source>
        <dbReference type="EMBL" id="ORZ34320.1"/>
    </source>
</evidence>
<comment type="caution">
    <text evidence="1">The sequence shown here is derived from an EMBL/GenBank/DDBJ whole genome shotgun (WGS) entry which is preliminary data.</text>
</comment>
<name>A0A1Y2HIA0_9FUNG</name>
<sequence>MFDLAPWDRFGRPHWGHGHAQRVDEGRHCGLFDRRDLNSRWARPRLTLLTPLTVALFARIASAHMPCPLWQLPFPYLSIACGAFGYDRGRQGSGLVRGWPVQAFRCRIGSQAGE</sequence>
<evidence type="ECO:0000313" key="2">
    <source>
        <dbReference type="Proteomes" id="UP000193411"/>
    </source>
</evidence>
<keyword evidence="2" id="KW-1185">Reference proteome</keyword>
<proteinExistence type="predicted"/>
<reference evidence="1 2" key="1">
    <citation type="submission" date="2016-07" db="EMBL/GenBank/DDBJ databases">
        <title>Pervasive Adenine N6-methylation of Active Genes in Fungi.</title>
        <authorList>
            <consortium name="DOE Joint Genome Institute"/>
            <person name="Mondo S.J."/>
            <person name="Dannebaum R.O."/>
            <person name="Kuo R.C."/>
            <person name="Labutti K."/>
            <person name="Haridas S."/>
            <person name="Kuo A."/>
            <person name="Salamov A."/>
            <person name="Ahrendt S.R."/>
            <person name="Lipzen A."/>
            <person name="Sullivan W."/>
            <person name="Andreopoulos W.B."/>
            <person name="Clum A."/>
            <person name="Lindquist E."/>
            <person name="Daum C."/>
            <person name="Ramamoorthy G.K."/>
            <person name="Gryganskyi A."/>
            <person name="Culley D."/>
            <person name="Magnuson J.K."/>
            <person name="James T.Y."/>
            <person name="O'Malley M.A."/>
            <person name="Stajich J.E."/>
            <person name="Spatafora J.W."/>
            <person name="Visel A."/>
            <person name="Grigoriev I.V."/>
        </authorList>
    </citation>
    <scope>NUCLEOTIDE SEQUENCE [LARGE SCALE GENOMIC DNA]</scope>
    <source>
        <strain evidence="1 2">PL171</strain>
    </source>
</reference>
<organism evidence="1 2">
    <name type="scientific">Catenaria anguillulae PL171</name>
    <dbReference type="NCBI Taxonomy" id="765915"/>
    <lineage>
        <taxon>Eukaryota</taxon>
        <taxon>Fungi</taxon>
        <taxon>Fungi incertae sedis</taxon>
        <taxon>Blastocladiomycota</taxon>
        <taxon>Blastocladiomycetes</taxon>
        <taxon>Blastocladiales</taxon>
        <taxon>Catenariaceae</taxon>
        <taxon>Catenaria</taxon>
    </lineage>
</organism>